<gene>
    <name evidence="11" type="ORF">ACFOZ8_17620</name>
</gene>
<evidence type="ECO:0000256" key="4">
    <source>
        <dbReference type="ARBA" id="ARBA00023012"/>
    </source>
</evidence>
<dbReference type="Pfam" id="PF12833">
    <property type="entry name" value="HTH_18"/>
    <property type="match status" value="1"/>
</dbReference>
<dbReference type="InterPro" id="IPR020449">
    <property type="entry name" value="Tscrpt_reg_AraC-type_HTH"/>
</dbReference>
<keyword evidence="6" id="KW-0238">DNA-binding</keyword>
<comment type="subcellular location">
    <subcellularLocation>
        <location evidence="1">Cytoplasm</location>
    </subcellularLocation>
</comment>
<evidence type="ECO:0000259" key="9">
    <source>
        <dbReference type="PROSITE" id="PS01124"/>
    </source>
</evidence>
<dbReference type="PRINTS" id="PR00032">
    <property type="entry name" value="HTHARAC"/>
</dbReference>
<evidence type="ECO:0000256" key="1">
    <source>
        <dbReference type="ARBA" id="ARBA00004496"/>
    </source>
</evidence>
<evidence type="ECO:0000313" key="12">
    <source>
        <dbReference type="Proteomes" id="UP001595715"/>
    </source>
</evidence>
<dbReference type="Proteomes" id="UP001595715">
    <property type="component" value="Unassembled WGS sequence"/>
</dbReference>
<dbReference type="SUPFAM" id="SSF52172">
    <property type="entry name" value="CheY-like"/>
    <property type="match status" value="1"/>
</dbReference>
<sequence>MRQERIARMCVIDDIRSVVDMVTTKIPWAEHGIEIVGSATNGEEGLTLIEALKPELILTDVRMPKMDGLEMTRRSLALSPGSKVVILSAYADFEYAQKALQFGAVNYVRKPFAIADLVKVVLKAKDLWLDEQAEREKVGALAAAVKESLPALRQQYLSLLVHHPTDIADARQWWGFLELAPLAPPLAVMVVQIDQLADRYGSSGLRELELARFALQNIVEETLAARAKAVVFREAFNRYVCLVETGNLGAPLLELADNCCANIASYTKFTISVGIGEEAADWRGLPRSYQQALRALSYHFYTGGGGAFRYSPADERGTDAWIYSTESEQEFLFAFRSGNLAKCRAWLDAAFAEMGAAKTLPAPSDAEHLFQGLALRMHRIMLEKFPRAALADFEQRTDETRNAARPMELADYRVWLYGLCETGCGLMERERTSESQRIIFRSMDYIKANLHLDLTLELCAREVNLSWGYYSNLFKKVTGTTFQHYVTQQKIERAKALLLADYQVQEIAEQLGYEHRRYFSEVFKKQTGLTPTEFKESFLGKPPVS</sequence>
<keyword evidence="5" id="KW-0805">Transcription regulation</keyword>
<dbReference type="PROSITE" id="PS50110">
    <property type="entry name" value="RESPONSE_REGULATORY"/>
    <property type="match status" value="1"/>
</dbReference>
<dbReference type="PANTHER" id="PTHR42713">
    <property type="entry name" value="HISTIDINE KINASE-RELATED"/>
    <property type="match status" value="1"/>
</dbReference>
<keyword evidence="3 8" id="KW-0597">Phosphoprotein</keyword>
<evidence type="ECO:0000256" key="2">
    <source>
        <dbReference type="ARBA" id="ARBA00022490"/>
    </source>
</evidence>
<reference evidence="12" key="1">
    <citation type="journal article" date="2019" name="Int. J. Syst. Evol. Microbiol.">
        <title>The Global Catalogue of Microorganisms (GCM) 10K type strain sequencing project: providing services to taxonomists for standard genome sequencing and annotation.</title>
        <authorList>
            <consortium name="The Broad Institute Genomics Platform"/>
            <consortium name="The Broad Institute Genome Sequencing Center for Infectious Disease"/>
            <person name="Wu L."/>
            <person name="Ma J."/>
        </authorList>
    </citation>
    <scope>NUCLEOTIDE SEQUENCE [LARGE SCALE GENOMIC DNA]</scope>
    <source>
        <strain evidence="12">IBRC-M 10987</strain>
    </source>
</reference>
<dbReference type="CDD" id="cd17536">
    <property type="entry name" value="REC_YesN-like"/>
    <property type="match status" value="1"/>
</dbReference>
<dbReference type="SMART" id="SM00342">
    <property type="entry name" value="HTH_ARAC"/>
    <property type="match status" value="1"/>
</dbReference>
<dbReference type="InterPro" id="IPR001789">
    <property type="entry name" value="Sig_transdc_resp-reg_receiver"/>
</dbReference>
<dbReference type="Pfam" id="PF17853">
    <property type="entry name" value="GGDEF_2"/>
    <property type="match status" value="1"/>
</dbReference>
<dbReference type="InterPro" id="IPR011006">
    <property type="entry name" value="CheY-like_superfamily"/>
</dbReference>
<dbReference type="PANTHER" id="PTHR42713:SF3">
    <property type="entry name" value="TRANSCRIPTIONAL REGULATORY PROTEIN HPTR"/>
    <property type="match status" value="1"/>
</dbReference>
<dbReference type="Gene3D" id="3.40.50.2300">
    <property type="match status" value="1"/>
</dbReference>
<feature type="domain" description="Response regulatory" evidence="10">
    <location>
        <begin position="8"/>
        <end position="125"/>
    </location>
</feature>
<name>A0ABV8K611_9BACL</name>
<proteinExistence type="predicted"/>
<dbReference type="InterPro" id="IPR018062">
    <property type="entry name" value="HTH_AraC-typ_CS"/>
</dbReference>
<accession>A0ABV8K611</accession>
<keyword evidence="7" id="KW-0804">Transcription</keyword>
<keyword evidence="2" id="KW-0963">Cytoplasm</keyword>
<evidence type="ECO:0000256" key="6">
    <source>
        <dbReference type="ARBA" id="ARBA00023125"/>
    </source>
</evidence>
<evidence type="ECO:0000313" key="11">
    <source>
        <dbReference type="EMBL" id="MFC4101465.1"/>
    </source>
</evidence>
<dbReference type="Pfam" id="PF00072">
    <property type="entry name" value="Response_reg"/>
    <property type="match status" value="1"/>
</dbReference>
<evidence type="ECO:0000256" key="8">
    <source>
        <dbReference type="PROSITE-ProRule" id="PRU00169"/>
    </source>
</evidence>
<dbReference type="SUPFAM" id="SSF46689">
    <property type="entry name" value="Homeodomain-like"/>
    <property type="match status" value="2"/>
</dbReference>
<evidence type="ECO:0000256" key="7">
    <source>
        <dbReference type="ARBA" id="ARBA00023163"/>
    </source>
</evidence>
<dbReference type="EMBL" id="JBHSAM010000028">
    <property type="protein sequence ID" value="MFC4101465.1"/>
    <property type="molecule type" value="Genomic_DNA"/>
</dbReference>
<keyword evidence="4" id="KW-0902">Two-component regulatory system</keyword>
<evidence type="ECO:0000256" key="3">
    <source>
        <dbReference type="ARBA" id="ARBA00022553"/>
    </source>
</evidence>
<dbReference type="PROSITE" id="PS00041">
    <property type="entry name" value="HTH_ARAC_FAMILY_1"/>
    <property type="match status" value="1"/>
</dbReference>
<evidence type="ECO:0000256" key="5">
    <source>
        <dbReference type="ARBA" id="ARBA00023015"/>
    </source>
</evidence>
<dbReference type="RefSeq" id="WP_377720081.1">
    <property type="nucleotide sequence ID" value="NZ_JBHSAM010000028.1"/>
</dbReference>
<dbReference type="InterPro" id="IPR018060">
    <property type="entry name" value="HTH_AraC"/>
</dbReference>
<dbReference type="InterPro" id="IPR051552">
    <property type="entry name" value="HptR"/>
</dbReference>
<evidence type="ECO:0000259" key="10">
    <source>
        <dbReference type="PROSITE" id="PS50110"/>
    </source>
</evidence>
<comment type="caution">
    <text evidence="11">The sequence shown here is derived from an EMBL/GenBank/DDBJ whole genome shotgun (WGS) entry which is preliminary data.</text>
</comment>
<dbReference type="InterPro" id="IPR009057">
    <property type="entry name" value="Homeodomain-like_sf"/>
</dbReference>
<dbReference type="SMART" id="SM00448">
    <property type="entry name" value="REC"/>
    <property type="match status" value="1"/>
</dbReference>
<feature type="domain" description="HTH araC/xylS-type" evidence="9">
    <location>
        <begin position="440"/>
        <end position="537"/>
    </location>
</feature>
<protein>
    <submittedName>
        <fullName evidence="11">Response regulator</fullName>
    </submittedName>
</protein>
<dbReference type="Gene3D" id="1.10.10.60">
    <property type="entry name" value="Homeodomain-like"/>
    <property type="match status" value="2"/>
</dbReference>
<dbReference type="InterPro" id="IPR041522">
    <property type="entry name" value="CdaR_GGDEF"/>
</dbReference>
<organism evidence="11 12">
    <name type="scientific">Paenibacillus xanthanilyticus</name>
    <dbReference type="NCBI Taxonomy" id="1783531"/>
    <lineage>
        <taxon>Bacteria</taxon>
        <taxon>Bacillati</taxon>
        <taxon>Bacillota</taxon>
        <taxon>Bacilli</taxon>
        <taxon>Bacillales</taxon>
        <taxon>Paenibacillaceae</taxon>
        <taxon>Paenibacillus</taxon>
    </lineage>
</organism>
<dbReference type="PROSITE" id="PS01124">
    <property type="entry name" value="HTH_ARAC_FAMILY_2"/>
    <property type="match status" value="1"/>
</dbReference>
<feature type="modified residue" description="4-aspartylphosphate" evidence="8">
    <location>
        <position position="60"/>
    </location>
</feature>
<keyword evidence="12" id="KW-1185">Reference proteome</keyword>